<accession>A0A1J9QX07</accession>
<keyword evidence="6" id="KW-0067">ATP-binding</keyword>
<dbReference type="GO" id="GO:0005524">
    <property type="term" value="F:ATP binding"/>
    <property type="evidence" value="ECO:0007669"/>
    <property type="project" value="UniProtKB-KW"/>
</dbReference>
<dbReference type="Pfam" id="PF00069">
    <property type="entry name" value="Pkinase"/>
    <property type="match status" value="2"/>
</dbReference>
<keyword evidence="4" id="KW-0547">Nucleotide-binding</keyword>
<sequence length="348" mass="40019">MPAYEKRLFYPVKLGEVFNARYQVLGKLGFGANSTGWFCHDLNSHRHVVFKIYIHSSASKREGEILKHLAALKSSHFGSNKFRTMLDAFDISGPTGEHPCLEHEPLLTSLLHLQAIFVDHRLPESALKSLLRELLITLDYLHSEAHVIHTDIQTKNIMIGTTDPTIFGEWDTLEIENPTPRKVVSDRTVYASQFFKPKSAWKAGNRKGSSNPSFTRAAEVVLCMRWTEKVDIWNLGVLIWDLLESRHMFDGESPDGKQSNAHLLAKMVTLLGPPPVGYLKRSTQSWEYWDESGMLLLRGRREEGLLFLEYLEGENKKPFLQFMRKMLTWTPEARYSARALLMDEWLRC</sequence>
<name>A0A1J9QX07_9EURO</name>
<dbReference type="Gene3D" id="3.30.200.20">
    <property type="entry name" value="Phosphorylase Kinase, domain 1"/>
    <property type="match status" value="1"/>
</dbReference>
<dbReference type="SUPFAM" id="SSF56112">
    <property type="entry name" value="Protein kinase-like (PK-like)"/>
    <property type="match status" value="1"/>
</dbReference>
<comment type="catalytic activity">
    <reaction evidence="7">
        <text>L-threonyl-[protein] + ATP = O-phospho-L-threonyl-[protein] + ADP + H(+)</text>
        <dbReference type="Rhea" id="RHEA:46608"/>
        <dbReference type="Rhea" id="RHEA-COMP:11060"/>
        <dbReference type="Rhea" id="RHEA-COMP:11605"/>
        <dbReference type="ChEBI" id="CHEBI:15378"/>
        <dbReference type="ChEBI" id="CHEBI:30013"/>
        <dbReference type="ChEBI" id="CHEBI:30616"/>
        <dbReference type="ChEBI" id="CHEBI:61977"/>
        <dbReference type="ChEBI" id="CHEBI:456216"/>
        <dbReference type="EC" id="2.7.11.1"/>
    </reaction>
</comment>
<evidence type="ECO:0000313" key="10">
    <source>
        <dbReference type="EMBL" id="OJD24771.1"/>
    </source>
</evidence>
<evidence type="ECO:0000256" key="8">
    <source>
        <dbReference type="ARBA" id="ARBA00048679"/>
    </source>
</evidence>
<evidence type="ECO:0000256" key="4">
    <source>
        <dbReference type="ARBA" id="ARBA00022741"/>
    </source>
</evidence>
<dbReference type="PANTHER" id="PTHR47634:SF9">
    <property type="entry name" value="PROTEIN KINASE DOMAIN-CONTAINING PROTEIN-RELATED"/>
    <property type="match status" value="1"/>
</dbReference>
<dbReference type="InterPro" id="IPR011009">
    <property type="entry name" value="Kinase-like_dom_sf"/>
</dbReference>
<keyword evidence="5 10" id="KW-0418">Kinase</keyword>
<dbReference type="Gene3D" id="1.10.510.10">
    <property type="entry name" value="Transferase(Phosphotransferase) domain 1"/>
    <property type="match status" value="1"/>
</dbReference>
<keyword evidence="3" id="KW-0808">Transferase</keyword>
<dbReference type="VEuPathDB" id="FungiDB:ACJ73_03869"/>
<evidence type="ECO:0000256" key="6">
    <source>
        <dbReference type="ARBA" id="ARBA00022840"/>
    </source>
</evidence>
<evidence type="ECO:0000256" key="1">
    <source>
        <dbReference type="ARBA" id="ARBA00012513"/>
    </source>
</evidence>
<organism evidence="10 11">
    <name type="scientific">Blastomyces percursus</name>
    <dbReference type="NCBI Taxonomy" id="1658174"/>
    <lineage>
        <taxon>Eukaryota</taxon>
        <taxon>Fungi</taxon>
        <taxon>Dikarya</taxon>
        <taxon>Ascomycota</taxon>
        <taxon>Pezizomycotina</taxon>
        <taxon>Eurotiomycetes</taxon>
        <taxon>Eurotiomycetidae</taxon>
        <taxon>Onygenales</taxon>
        <taxon>Ajellomycetaceae</taxon>
        <taxon>Blastomyces</taxon>
    </lineage>
</organism>
<dbReference type="PROSITE" id="PS50011">
    <property type="entry name" value="PROTEIN_KINASE_DOM"/>
    <property type="match status" value="1"/>
</dbReference>
<comment type="caution">
    <text evidence="10">The sequence shown here is derived from an EMBL/GenBank/DDBJ whole genome shotgun (WGS) entry which is preliminary data.</text>
</comment>
<dbReference type="GO" id="GO:0000245">
    <property type="term" value="P:spliceosomal complex assembly"/>
    <property type="evidence" value="ECO:0007669"/>
    <property type="project" value="TreeGrafter"/>
</dbReference>
<dbReference type="OrthoDB" id="4172289at2759"/>
<gene>
    <name evidence="10" type="ORF">ACJ73_03869</name>
</gene>
<keyword evidence="2" id="KW-0723">Serine/threonine-protein kinase</keyword>
<dbReference type="EC" id="2.7.11.1" evidence="1"/>
<dbReference type="SMART" id="SM00220">
    <property type="entry name" value="S_TKc"/>
    <property type="match status" value="1"/>
</dbReference>
<dbReference type="Proteomes" id="UP000242791">
    <property type="component" value="Unassembled WGS sequence"/>
</dbReference>
<dbReference type="PANTHER" id="PTHR47634">
    <property type="entry name" value="PROTEIN KINASE DOMAIN-CONTAINING PROTEIN-RELATED"/>
    <property type="match status" value="1"/>
</dbReference>
<proteinExistence type="predicted"/>
<evidence type="ECO:0000313" key="11">
    <source>
        <dbReference type="Proteomes" id="UP000242791"/>
    </source>
</evidence>
<dbReference type="GO" id="GO:0004674">
    <property type="term" value="F:protein serine/threonine kinase activity"/>
    <property type="evidence" value="ECO:0007669"/>
    <property type="project" value="UniProtKB-KW"/>
</dbReference>
<evidence type="ECO:0000256" key="5">
    <source>
        <dbReference type="ARBA" id="ARBA00022777"/>
    </source>
</evidence>
<protein>
    <recommendedName>
        <fullName evidence="1">non-specific serine/threonine protein kinase</fullName>
        <ecNumber evidence="1">2.7.11.1</ecNumber>
    </recommendedName>
</protein>
<comment type="catalytic activity">
    <reaction evidence="8">
        <text>L-seryl-[protein] + ATP = O-phospho-L-seryl-[protein] + ADP + H(+)</text>
        <dbReference type="Rhea" id="RHEA:17989"/>
        <dbReference type="Rhea" id="RHEA-COMP:9863"/>
        <dbReference type="Rhea" id="RHEA-COMP:11604"/>
        <dbReference type="ChEBI" id="CHEBI:15378"/>
        <dbReference type="ChEBI" id="CHEBI:29999"/>
        <dbReference type="ChEBI" id="CHEBI:30616"/>
        <dbReference type="ChEBI" id="CHEBI:83421"/>
        <dbReference type="ChEBI" id="CHEBI:456216"/>
        <dbReference type="EC" id="2.7.11.1"/>
    </reaction>
</comment>
<evidence type="ECO:0000256" key="2">
    <source>
        <dbReference type="ARBA" id="ARBA00022527"/>
    </source>
</evidence>
<dbReference type="AlphaFoldDB" id="A0A1J9QX07"/>
<evidence type="ECO:0000259" key="9">
    <source>
        <dbReference type="PROSITE" id="PS50011"/>
    </source>
</evidence>
<dbReference type="GO" id="GO:0050684">
    <property type="term" value="P:regulation of mRNA processing"/>
    <property type="evidence" value="ECO:0007669"/>
    <property type="project" value="TreeGrafter"/>
</dbReference>
<evidence type="ECO:0000256" key="3">
    <source>
        <dbReference type="ARBA" id="ARBA00022679"/>
    </source>
</evidence>
<feature type="domain" description="Protein kinase" evidence="9">
    <location>
        <begin position="22"/>
        <end position="346"/>
    </location>
</feature>
<dbReference type="InterPro" id="IPR051334">
    <property type="entry name" value="SRPK"/>
</dbReference>
<keyword evidence="11" id="KW-1185">Reference proteome</keyword>
<dbReference type="EMBL" id="LGTZ01000494">
    <property type="protein sequence ID" value="OJD24771.1"/>
    <property type="molecule type" value="Genomic_DNA"/>
</dbReference>
<dbReference type="InterPro" id="IPR000719">
    <property type="entry name" value="Prot_kinase_dom"/>
</dbReference>
<evidence type="ECO:0000256" key="7">
    <source>
        <dbReference type="ARBA" id="ARBA00047899"/>
    </source>
</evidence>
<reference evidence="10 11" key="1">
    <citation type="submission" date="2015-08" db="EMBL/GenBank/DDBJ databases">
        <title>Emmonsia species relationships and genome sequence.</title>
        <authorList>
            <person name="Cuomo C.A."/>
            <person name="Schwartz I.S."/>
            <person name="Kenyon C."/>
            <person name="De Hoog G.S."/>
            <person name="Govender N.P."/>
            <person name="Botha A."/>
            <person name="Moreno L."/>
            <person name="De Vries M."/>
            <person name="Munoz J.F."/>
            <person name="Stielow J.B."/>
        </authorList>
    </citation>
    <scope>NUCLEOTIDE SEQUENCE [LARGE SCALE GENOMIC DNA]</scope>
    <source>
        <strain evidence="10 11">EI222</strain>
    </source>
</reference>